<dbReference type="Proteomes" id="UP001189122">
    <property type="component" value="Unassembled WGS sequence"/>
</dbReference>
<keyword evidence="3" id="KW-1185">Reference proteome</keyword>
<sequence length="44" mass="5113">MSQDLFLLLILVQLETYSCGALTRKNEKKKVRFALSLCFSSFRN</sequence>
<feature type="signal peptide" evidence="1">
    <location>
        <begin position="1"/>
        <end position="20"/>
    </location>
</feature>
<feature type="chain" id="PRO_5029652897" evidence="1">
    <location>
        <begin position="21"/>
        <end position="44"/>
    </location>
</feature>
<keyword evidence="1" id="KW-0732">Signal</keyword>
<accession>A0A7I8J9R9</accession>
<name>A0A7I8J9R9_SPIIN</name>
<proteinExistence type="predicted"/>
<dbReference type="AlphaFoldDB" id="A0A7I8J9R9"/>
<evidence type="ECO:0000256" key="1">
    <source>
        <dbReference type="SAM" id="SignalP"/>
    </source>
</evidence>
<organism evidence="2">
    <name type="scientific">Spirodela intermedia</name>
    <name type="common">Intermediate duckweed</name>
    <dbReference type="NCBI Taxonomy" id="51605"/>
    <lineage>
        <taxon>Eukaryota</taxon>
        <taxon>Viridiplantae</taxon>
        <taxon>Streptophyta</taxon>
        <taxon>Embryophyta</taxon>
        <taxon>Tracheophyta</taxon>
        <taxon>Spermatophyta</taxon>
        <taxon>Magnoliopsida</taxon>
        <taxon>Liliopsida</taxon>
        <taxon>Araceae</taxon>
        <taxon>Lemnoideae</taxon>
        <taxon>Spirodela</taxon>
    </lineage>
</organism>
<dbReference type="EMBL" id="LR743597">
    <property type="protein sequence ID" value="CAA2627637.1"/>
    <property type="molecule type" value="Genomic_DNA"/>
</dbReference>
<reference evidence="2 3" key="1">
    <citation type="submission" date="2019-12" db="EMBL/GenBank/DDBJ databases">
        <authorList>
            <person name="Scholz U."/>
            <person name="Mascher M."/>
            <person name="Fiebig A."/>
        </authorList>
    </citation>
    <scope>NUCLEOTIDE SEQUENCE</scope>
</reference>
<dbReference type="EMBL" id="CACRZD030000010">
    <property type="protein sequence ID" value="CAA6666897.1"/>
    <property type="molecule type" value="Genomic_DNA"/>
</dbReference>
<gene>
    <name evidence="2" type="ORF">SI7747_10013290</name>
</gene>
<evidence type="ECO:0000313" key="2">
    <source>
        <dbReference type="EMBL" id="CAA2627637.1"/>
    </source>
</evidence>
<evidence type="ECO:0000313" key="3">
    <source>
        <dbReference type="Proteomes" id="UP001189122"/>
    </source>
</evidence>
<protein>
    <submittedName>
        <fullName evidence="2">Uncharacterized protein</fullName>
    </submittedName>
</protein>